<gene>
    <name evidence="2" type="ORF">NCTC13294_02620</name>
</gene>
<dbReference type="RefSeq" id="WP_115612661.1">
    <property type="nucleotide sequence ID" value="NZ_JBHLZC010000001.1"/>
</dbReference>
<evidence type="ECO:0000313" key="2">
    <source>
        <dbReference type="EMBL" id="SUX25731.1"/>
    </source>
</evidence>
<evidence type="ECO:0000256" key="1">
    <source>
        <dbReference type="SAM" id="MobiDB-lite"/>
    </source>
</evidence>
<evidence type="ECO:0000313" key="3">
    <source>
        <dbReference type="Proteomes" id="UP000254572"/>
    </source>
</evidence>
<accession>A0A381EFE0</accession>
<organism evidence="2 3">
    <name type="scientific">Cardiobacterium valvarum</name>
    <dbReference type="NCBI Taxonomy" id="194702"/>
    <lineage>
        <taxon>Bacteria</taxon>
        <taxon>Pseudomonadati</taxon>
        <taxon>Pseudomonadota</taxon>
        <taxon>Gammaproteobacteria</taxon>
        <taxon>Cardiobacteriales</taxon>
        <taxon>Cardiobacteriaceae</taxon>
        <taxon>Cardiobacterium</taxon>
    </lineage>
</organism>
<proteinExistence type="predicted"/>
<feature type="region of interest" description="Disordered" evidence="1">
    <location>
        <begin position="1"/>
        <end position="71"/>
    </location>
</feature>
<dbReference type="Proteomes" id="UP000254572">
    <property type="component" value="Unassembled WGS sequence"/>
</dbReference>
<sequence>MAKRNDTQDADDDLTTEITASAETPAENTDTPTENPTETLSAGAESSAAPTENEDMSAADTAEHPADGTPVILDYAPEDVMQETLLAVKSRHGAPYRRCGLLFGSAFVIVARAQLPDDGAWARLAADVHLEVRAVVAGEAA</sequence>
<dbReference type="EMBL" id="UFUW01000001">
    <property type="protein sequence ID" value="SUX25731.1"/>
    <property type="molecule type" value="Genomic_DNA"/>
</dbReference>
<reference evidence="2 3" key="1">
    <citation type="submission" date="2018-06" db="EMBL/GenBank/DDBJ databases">
        <authorList>
            <consortium name="Pathogen Informatics"/>
            <person name="Doyle S."/>
        </authorList>
    </citation>
    <scope>NUCLEOTIDE SEQUENCE [LARGE SCALE GENOMIC DNA]</scope>
    <source>
        <strain evidence="2 3">NCTC13294</strain>
    </source>
</reference>
<keyword evidence="3" id="KW-1185">Reference proteome</keyword>
<dbReference type="AlphaFoldDB" id="A0A381EFE0"/>
<feature type="compositionally biased region" description="Low complexity" evidence="1">
    <location>
        <begin position="22"/>
        <end position="39"/>
    </location>
</feature>
<protein>
    <submittedName>
        <fullName evidence="2">Uncharacterized protein</fullName>
    </submittedName>
</protein>
<name>A0A381EFE0_9GAMM</name>